<dbReference type="AlphaFoldDB" id="A0A4P6LW54"/>
<name>A0A4P6LW54_9FIRM</name>
<sequence length="188" mass="22551">MRINEDNFVEQLKFRNEKALEYVIDNYGRIVKSVIKKHLFSLEYYQEECINDVFLAVWENINSYRAEKSSFTNWIAGISRYKAIDYKRKYLNREQAENLDDVVAGEEDREQLKLIEKELSEEMEEMLSCLNPEDRELFMKLYVDEMEPEEVSRQTGIKKDVIYNRVSRGKRKIRKLFSGQKGENSYEQ</sequence>
<evidence type="ECO:0000259" key="6">
    <source>
        <dbReference type="Pfam" id="PF04542"/>
    </source>
</evidence>
<dbReference type="GO" id="GO:0016987">
    <property type="term" value="F:sigma factor activity"/>
    <property type="evidence" value="ECO:0007669"/>
    <property type="project" value="UniProtKB-KW"/>
</dbReference>
<dbReference type="InterPro" id="IPR036388">
    <property type="entry name" value="WH-like_DNA-bd_sf"/>
</dbReference>
<feature type="domain" description="RNA polymerase sigma-70 region 2" evidence="6">
    <location>
        <begin position="24"/>
        <end position="89"/>
    </location>
</feature>
<evidence type="ECO:0000256" key="2">
    <source>
        <dbReference type="ARBA" id="ARBA00023015"/>
    </source>
</evidence>
<reference evidence="8 9" key="1">
    <citation type="submission" date="2019-01" db="EMBL/GenBank/DDBJ databases">
        <title>PMF-metabolizing Aryl O-demethylase.</title>
        <authorList>
            <person name="Kim M."/>
        </authorList>
    </citation>
    <scope>NUCLEOTIDE SEQUENCE [LARGE SCALE GENOMIC DNA]</scope>
    <source>
        <strain evidence="8 9">PMF1</strain>
    </source>
</reference>
<organism evidence="8 9">
    <name type="scientific">Blautia producta</name>
    <dbReference type="NCBI Taxonomy" id="33035"/>
    <lineage>
        <taxon>Bacteria</taxon>
        <taxon>Bacillati</taxon>
        <taxon>Bacillota</taxon>
        <taxon>Clostridia</taxon>
        <taxon>Lachnospirales</taxon>
        <taxon>Lachnospiraceae</taxon>
        <taxon>Blautia</taxon>
    </lineage>
</organism>
<protein>
    <submittedName>
        <fullName evidence="8">ECF RNA polymerase sigma factor RpoE</fullName>
    </submittedName>
</protein>
<dbReference type="NCBIfam" id="TIGR02937">
    <property type="entry name" value="sigma70-ECF"/>
    <property type="match status" value="1"/>
</dbReference>
<dbReference type="GO" id="GO:0003677">
    <property type="term" value="F:DNA binding"/>
    <property type="evidence" value="ECO:0007669"/>
    <property type="project" value="UniProtKB-KW"/>
</dbReference>
<dbReference type="InterPro" id="IPR014284">
    <property type="entry name" value="RNA_pol_sigma-70_dom"/>
</dbReference>
<evidence type="ECO:0000313" key="8">
    <source>
        <dbReference type="EMBL" id="QBE96042.1"/>
    </source>
</evidence>
<accession>A0A4P6LW54</accession>
<keyword evidence="4" id="KW-0238">DNA-binding</keyword>
<dbReference type="KEGG" id="bpro:PMF13cell1_01580"/>
<dbReference type="PANTHER" id="PTHR43133">
    <property type="entry name" value="RNA POLYMERASE ECF-TYPE SIGMA FACTO"/>
    <property type="match status" value="1"/>
</dbReference>
<dbReference type="EMBL" id="CP035945">
    <property type="protein sequence ID" value="QBE96042.1"/>
    <property type="molecule type" value="Genomic_DNA"/>
</dbReference>
<feature type="domain" description="RNA polymerase sigma factor 70 region 4 type 2" evidence="7">
    <location>
        <begin position="121"/>
        <end position="173"/>
    </location>
</feature>
<evidence type="ECO:0000256" key="4">
    <source>
        <dbReference type="ARBA" id="ARBA00023125"/>
    </source>
</evidence>
<comment type="similarity">
    <text evidence="1">Belongs to the sigma-70 factor family. ECF subfamily.</text>
</comment>
<dbReference type="InterPro" id="IPR013325">
    <property type="entry name" value="RNA_pol_sigma_r2"/>
</dbReference>
<dbReference type="Proteomes" id="UP000289794">
    <property type="component" value="Chromosome"/>
</dbReference>
<dbReference type="InterPro" id="IPR013249">
    <property type="entry name" value="RNA_pol_sigma70_r4_t2"/>
</dbReference>
<dbReference type="InterPro" id="IPR039425">
    <property type="entry name" value="RNA_pol_sigma-70-like"/>
</dbReference>
<keyword evidence="5" id="KW-0804">Transcription</keyword>
<evidence type="ECO:0000259" key="7">
    <source>
        <dbReference type="Pfam" id="PF08281"/>
    </source>
</evidence>
<evidence type="ECO:0000256" key="5">
    <source>
        <dbReference type="ARBA" id="ARBA00023163"/>
    </source>
</evidence>
<proteinExistence type="inferred from homology"/>
<dbReference type="GO" id="GO:0006352">
    <property type="term" value="P:DNA-templated transcription initiation"/>
    <property type="evidence" value="ECO:0007669"/>
    <property type="project" value="InterPro"/>
</dbReference>
<evidence type="ECO:0000256" key="1">
    <source>
        <dbReference type="ARBA" id="ARBA00010641"/>
    </source>
</evidence>
<dbReference type="Gene3D" id="1.10.10.10">
    <property type="entry name" value="Winged helix-like DNA-binding domain superfamily/Winged helix DNA-binding domain"/>
    <property type="match status" value="1"/>
</dbReference>
<dbReference type="InterPro" id="IPR013324">
    <property type="entry name" value="RNA_pol_sigma_r3/r4-like"/>
</dbReference>
<dbReference type="Gene3D" id="1.10.1740.10">
    <property type="match status" value="1"/>
</dbReference>
<dbReference type="PANTHER" id="PTHR43133:SF8">
    <property type="entry name" value="RNA POLYMERASE SIGMA FACTOR HI_1459-RELATED"/>
    <property type="match status" value="1"/>
</dbReference>
<keyword evidence="3" id="KW-0731">Sigma factor</keyword>
<dbReference type="InterPro" id="IPR007627">
    <property type="entry name" value="RNA_pol_sigma70_r2"/>
</dbReference>
<dbReference type="Pfam" id="PF08281">
    <property type="entry name" value="Sigma70_r4_2"/>
    <property type="match status" value="1"/>
</dbReference>
<keyword evidence="2" id="KW-0805">Transcription regulation</keyword>
<dbReference type="Pfam" id="PF04542">
    <property type="entry name" value="Sigma70_r2"/>
    <property type="match status" value="1"/>
</dbReference>
<gene>
    <name evidence="8" type="primary">rpoE_1</name>
    <name evidence="8" type="ORF">PMF13cell1_01580</name>
</gene>
<evidence type="ECO:0000256" key="3">
    <source>
        <dbReference type="ARBA" id="ARBA00023082"/>
    </source>
</evidence>
<dbReference type="RefSeq" id="WP_130180382.1">
    <property type="nucleotide sequence ID" value="NZ_CP035945.1"/>
</dbReference>
<evidence type="ECO:0000313" key="9">
    <source>
        <dbReference type="Proteomes" id="UP000289794"/>
    </source>
</evidence>
<dbReference type="SUPFAM" id="SSF88659">
    <property type="entry name" value="Sigma3 and sigma4 domains of RNA polymerase sigma factors"/>
    <property type="match status" value="1"/>
</dbReference>
<dbReference type="SUPFAM" id="SSF88946">
    <property type="entry name" value="Sigma2 domain of RNA polymerase sigma factors"/>
    <property type="match status" value="1"/>
</dbReference>